<dbReference type="KEGG" id="rbc:BN938_1505"/>
<protein>
    <submittedName>
        <fullName evidence="9">SusD family outer membrane protein</fullName>
    </submittedName>
</protein>
<keyword evidence="3 6" id="KW-0732">Signal</keyword>
<dbReference type="Pfam" id="PF14322">
    <property type="entry name" value="SusD-like_3"/>
    <property type="match status" value="1"/>
</dbReference>
<dbReference type="OrthoDB" id="617686at2"/>
<dbReference type="Gene3D" id="1.25.40.390">
    <property type="match status" value="1"/>
</dbReference>
<sequence>MKKYKKYMIFALLFLPMASCNILNLTPEDYYAVGTFWKSEAQVNGFITGLHTDMRSNYTRFYLLGEVRGGTMVSGNSIVNTSPNYASPQKNNAFTANSTGYTSWAGIYGSLMQVNLAITELETGCTFLTTQERNKFLGTAYGIRALWYFMLYKTYGGVPLVDKVKILDGKIYAEKLYQPRAKASEILAFIKSDIAKSEAAYGDNTQYETTHSLWSKYATLMLKADVYLWAAKVSVGDQAAGATADLNIAKTALDPIVNGTQYKLMPDFINVFRIKNAANTETIFALRFMDKEATNFGSSFVSADNVFVNQVYLRDHTLMTPEKEVQMINAKSTGLLREAYKYSFFAYFDPEDLRRDATFVDVYTSSDGGKTFNNGGVVTLKLMGEINSEANRVYNTDWQVYRLAEAYLMMAEIENKLGNDPSPWINKVRERAYGANYQKHVHTNQGFAANELAILKERDCEFVAEGKRWFDIVRMQDAAQQPLAFSAVVNFTEAYPVQPANLPVIGTNEKFKLLWPVDITTLNNDPLLEQTPGY</sequence>
<evidence type="ECO:0000256" key="1">
    <source>
        <dbReference type="ARBA" id="ARBA00004442"/>
    </source>
</evidence>
<keyword evidence="5" id="KW-0998">Cell outer membrane</keyword>
<evidence type="ECO:0000256" key="3">
    <source>
        <dbReference type="ARBA" id="ARBA00022729"/>
    </source>
</evidence>
<organism evidence="9 10">
    <name type="scientific">Mucinivorans hirudinis</name>
    <dbReference type="NCBI Taxonomy" id="1433126"/>
    <lineage>
        <taxon>Bacteria</taxon>
        <taxon>Pseudomonadati</taxon>
        <taxon>Bacteroidota</taxon>
        <taxon>Bacteroidia</taxon>
        <taxon>Bacteroidales</taxon>
        <taxon>Rikenellaceae</taxon>
        <taxon>Mucinivorans</taxon>
    </lineage>
</organism>
<feature type="domain" description="SusD-like N-terminal" evidence="8">
    <location>
        <begin position="38"/>
        <end position="228"/>
    </location>
</feature>
<name>A0A060R881_9BACT</name>
<gene>
    <name evidence="9" type="ORF">BN938_1505</name>
</gene>
<dbReference type="GO" id="GO:0009279">
    <property type="term" value="C:cell outer membrane"/>
    <property type="evidence" value="ECO:0007669"/>
    <property type="project" value="UniProtKB-SubCell"/>
</dbReference>
<dbReference type="HOGENOM" id="CLU_015553_1_3_10"/>
<feature type="chain" id="PRO_5001590697" evidence="6">
    <location>
        <begin position="22"/>
        <end position="534"/>
    </location>
</feature>
<feature type="signal peptide" evidence="6">
    <location>
        <begin position="1"/>
        <end position="21"/>
    </location>
</feature>
<dbReference type="STRING" id="1433126.BN938_1505"/>
<dbReference type="Pfam" id="PF07980">
    <property type="entry name" value="SusD_RagB"/>
    <property type="match status" value="1"/>
</dbReference>
<keyword evidence="4" id="KW-0472">Membrane</keyword>
<dbReference type="AlphaFoldDB" id="A0A060R881"/>
<keyword evidence="10" id="KW-1185">Reference proteome</keyword>
<feature type="domain" description="RagB/SusD" evidence="7">
    <location>
        <begin position="350"/>
        <end position="534"/>
    </location>
</feature>
<reference evidence="9 10" key="1">
    <citation type="journal article" date="2015" name="Genome Announc.">
        <title>Complete Genome Sequence of the Novel Leech Symbiont Mucinivorans hirudinis M3T.</title>
        <authorList>
            <person name="Nelson M.C."/>
            <person name="Bomar L."/>
            <person name="Graf J."/>
        </authorList>
    </citation>
    <scope>NUCLEOTIDE SEQUENCE [LARGE SCALE GENOMIC DNA]</scope>
    <source>
        <strain evidence="10">M3</strain>
    </source>
</reference>
<evidence type="ECO:0000313" key="9">
    <source>
        <dbReference type="EMBL" id="CDN31592.1"/>
    </source>
</evidence>
<dbReference type="EMBL" id="HG934468">
    <property type="protein sequence ID" value="CDN31592.1"/>
    <property type="molecule type" value="Genomic_DNA"/>
</dbReference>
<evidence type="ECO:0000256" key="4">
    <source>
        <dbReference type="ARBA" id="ARBA00023136"/>
    </source>
</evidence>
<evidence type="ECO:0000313" key="10">
    <source>
        <dbReference type="Proteomes" id="UP000027616"/>
    </source>
</evidence>
<dbReference type="Proteomes" id="UP000027616">
    <property type="component" value="Chromosome I"/>
</dbReference>
<comment type="similarity">
    <text evidence="2">Belongs to the SusD family.</text>
</comment>
<dbReference type="SUPFAM" id="SSF48452">
    <property type="entry name" value="TPR-like"/>
    <property type="match status" value="1"/>
</dbReference>
<comment type="subcellular location">
    <subcellularLocation>
        <location evidence="1">Cell outer membrane</location>
    </subcellularLocation>
</comment>
<accession>A0A060R881</accession>
<dbReference type="InterPro" id="IPR011990">
    <property type="entry name" value="TPR-like_helical_dom_sf"/>
</dbReference>
<dbReference type="InterPro" id="IPR012944">
    <property type="entry name" value="SusD_RagB_dom"/>
</dbReference>
<evidence type="ECO:0000256" key="2">
    <source>
        <dbReference type="ARBA" id="ARBA00006275"/>
    </source>
</evidence>
<evidence type="ECO:0000256" key="5">
    <source>
        <dbReference type="ARBA" id="ARBA00023237"/>
    </source>
</evidence>
<dbReference type="InterPro" id="IPR033985">
    <property type="entry name" value="SusD-like_N"/>
</dbReference>
<evidence type="ECO:0000259" key="7">
    <source>
        <dbReference type="Pfam" id="PF07980"/>
    </source>
</evidence>
<dbReference type="PATRIC" id="fig|1433126.3.peg.1490"/>
<evidence type="ECO:0000256" key="6">
    <source>
        <dbReference type="SAM" id="SignalP"/>
    </source>
</evidence>
<proteinExistence type="inferred from homology"/>
<evidence type="ECO:0000259" key="8">
    <source>
        <dbReference type="Pfam" id="PF14322"/>
    </source>
</evidence>
<dbReference type="eggNOG" id="COG0561">
    <property type="taxonomic scope" value="Bacteria"/>
</dbReference>